<dbReference type="Proteomes" id="UP000447873">
    <property type="component" value="Unassembled WGS sequence"/>
</dbReference>
<comment type="caution">
    <text evidence="3">The sequence shown here is derived from an EMBL/GenBank/DDBJ whole genome shotgun (WGS) entry which is preliminary data.</text>
</comment>
<accession>A0A8H3V3V4</accession>
<keyword evidence="7" id="KW-1185">Reference proteome</keyword>
<evidence type="ECO:0000313" key="4">
    <source>
        <dbReference type="EMBL" id="KAE9989385.1"/>
    </source>
</evidence>
<evidence type="ECO:0000313" key="3">
    <source>
        <dbReference type="EMBL" id="KAE9979849.1"/>
    </source>
</evidence>
<evidence type="ECO:0000313" key="7">
    <source>
        <dbReference type="Proteomes" id="UP000490939"/>
    </source>
</evidence>
<dbReference type="EMBL" id="WNWR01000189">
    <property type="protein sequence ID" value="KAE9989385.1"/>
    <property type="molecule type" value="Genomic_DNA"/>
</dbReference>
<proteinExistence type="predicted"/>
<evidence type="ECO:0000256" key="1">
    <source>
        <dbReference type="SAM" id="Coils"/>
    </source>
</evidence>
<dbReference type="OrthoDB" id="3935861at2759"/>
<dbReference type="EMBL" id="WNWQ01000086">
    <property type="protein sequence ID" value="KAE9979849.1"/>
    <property type="molecule type" value="Genomic_DNA"/>
</dbReference>
<dbReference type="Proteomes" id="UP000490939">
    <property type="component" value="Unassembled WGS sequence"/>
</dbReference>
<protein>
    <submittedName>
        <fullName evidence="3">Uncharacterized protein</fullName>
    </submittedName>
</protein>
<dbReference type="Proteomes" id="UP000433883">
    <property type="component" value="Unassembled WGS sequence"/>
</dbReference>
<evidence type="ECO:0000313" key="2">
    <source>
        <dbReference type="EMBL" id="KAE9979693.1"/>
    </source>
</evidence>
<keyword evidence="1" id="KW-0175">Coiled coil</keyword>
<reference evidence="3 5" key="1">
    <citation type="submission" date="2019-11" db="EMBL/GenBank/DDBJ databases">
        <title>Venturia inaequalis Genome Resource.</title>
        <authorList>
            <person name="Lichtner F.J."/>
        </authorList>
    </citation>
    <scope>NUCLEOTIDE SEQUENCE [LARGE SCALE GENOMIC DNA]</scope>
    <source>
        <strain evidence="2 6">120213</strain>
        <strain evidence="3">Bline_iso_100314</strain>
        <strain evidence="4 7">DMI_063113</strain>
    </source>
</reference>
<dbReference type="EMBL" id="WNWS01000114">
    <property type="protein sequence ID" value="KAE9979693.1"/>
    <property type="molecule type" value="Genomic_DNA"/>
</dbReference>
<organism evidence="3 5">
    <name type="scientific">Venturia inaequalis</name>
    <name type="common">Apple scab fungus</name>
    <dbReference type="NCBI Taxonomy" id="5025"/>
    <lineage>
        <taxon>Eukaryota</taxon>
        <taxon>Fungi</taxon>
        <taxon>Dikarya</taxon>
        <taxon>Ascomycota</taxon>
        <taxon>Pezizomycotina</taxon>
        <taxon>Dothideomycetes</taxon>
        <taxon>Pleosporomycetidae</taxon>
        <taxon>Venturiales</taxon>
        <taxon>Venturiaceae</taxon>
        <taxon>Venturia</taxon>
    </lineage>
</organism>
<evidence type="ECO:0000313" key="6">
    <source>
        <dbReference type="Proteomes" id="UP000447873"/>
    </source>
</evidence>
<dbReference type="AlphaFoldDB" id="A0A8H3V3V4"/>
<sequence length="264" mass="29680">MAAKGQVPSVHSILQTCSTSVHHEIDVLKSFALETAGGVDRLETLVENAAKQAHDGTESLEKASVIAADHVTRLEKIATNRGAGDESDNLRAIREAERIKAQELRIADLEAASLKHNKTIRALEKEVEIRDARIRDIKKQHARILELEATRHPWEGRNKELKRQQERITHLQYRVTTKEQELSRALEVLKKASSKQQTNKRVHTKIGYLKGSLKKASIKPVELGMTAKLEKVSKSASTDKVTFTHEYKRKLAGLPPTPKFARKE</sequence>
<gene>
    <name evidence="3" type="ORF">BLS_009402</name>
    <name evidence="4" type="ORF">EG327_002732</name>
    <name evidence="2" type="ORF">EG328_000743</name>
</gene>
<evidence type="ECO:0000313" key="5">
    <source>
        <dbReference type="Proteomes" id="UP000433883"/>
    </source>
</evidence>
<feature type="coiled-coil region" evidence="1">
    <location>
        <begin position="92"/>
        <end position="140"/>
    </location>
</feature>
<name>A0A8H3V3V4_VENIN</name>